<gene>
    <name evidence="3" type="primary">LOC110787109</name>
</gene>
<evidence type="ECO:0000313" key="3">
    <source>
        <dbReference type="RefSeq" id="XP_021847371.1"/>
    </source>
</evidence>
<sequence>MTKVCGSNNYNTLVMLLTALVFASMIVNAQCRHITTKDAEEEDEHLEMKWVLEMSSRDEMVQMAGYGEEKLSTILITGAVVCNKACLADKHQLQLPPQPISGALVGVVCHTNKKVKSPSWAKAVTDEYGEFIIELPSHLHGIPDMDKACSVKILELPKDSPCHLSALVSKHKEIKLGSVGNGVRTYTAGSMEFLHTMPEDSEACIKGQEDKQEMSW</sequence>
<proteinExistence type="predicted"/>
<evidence type="ECO:0008006" key="4">
    <source>
        <dbReference type="Google" id="ProtNLM"/>
    </source>
</evidence>
<reference evidence="2" key="1">
    <citation type="journal article" date="2021" name="Nat. Commun.">
        <title>Genomic analyses provide insights into spinach domestication and the genetic basis of agronomic traits.</title>
        <authorList>
            <person name="Cai X."/>
            <person name="Sun X."/>
            <person name="Xu C."/>
            <person name="Sun H."/>
            <person name="Wang X."/>
            <person name="Ge C."/>
            <person name="Zhang Z."/>
            <person name="Wang Q."/>
            <person name="Fei Z."/>
            <person name="Jiao C."/>
            <person name="Wang Q."/>
        </authorList>
    </citation>
    <scope>NUCLEOTIDE SEQUENCE [LARGE SCALE GENOMIC DNA]</scope>
    <source>
        <strain evidence="2">cv. Varoflay</strain>
    </source>
</reference>
<organism evidence="2 3">
    <name type="scientific">Spinacia oleracea</name>
    <name type="common">Spinach</name>
    <dbReference type="NCBI Taxonomy" id="3562"/>
    <lineage>
        <taxon>Eukaryota</taxon>
        <taxon>Viridiplantae</taxon>
        <taxon>Streptophyta</taxon>
        <taxon>Embryophyta</taxon>
        <taxon>Tracheophyta</taxon>
        <taxon>Spermatophyta</taxon>
        <taxon>Magnoliopsida</taxon>
        <taxon>eudicotyledons</taxon>
        <taxon>Gunneridae</taxon>
        <taxon>Pentapetalae</taxon>
        <taxon>Caryophyllales</taxon>
        <taxon>Chenopodiaceae</taxon>
        <taxon>Chenopodioideae</taxon>
        <taxon>Anserineae</taxon>
        <taxon>Spinacia</taxon>
    </lineage>
</organism>
<dbReference type="OrthoDB" id="744797at2759"/>
<keyword evidence="2" id="KW-1185">Reference proteome</keyword>
<dbReference type="PANTHER" id="PTHR47273:SF6">
    <property type="entry name" value="POLLEN OLE E 1 ALLERGEN AND EXTENSIN FAMILY PROTEIN"/>
    <property type="match status" value="1"/>
</dbReference>
<dbReference type="AlphaFoldDB" id="A0A9R0IDL5"/>
<protein>
    <recommendedName>
        <fullName evidence="4">Pollen Ole e 1 allergen and extensin family protein</fullName>
    </recommendedName>
</protein>
<dbReference type="KEGG" id="soe:110787109"/>
<name>A0A9R0IDL5_SPIOL</name>
<feature type="chain" id="PRO_5040425931" description="Pollen Ole e 1 allergen and extensin family protein" evidence="1">
    <location>
        <begin position="32"/>
        <end position="216"/>
    </location>
</feature>
<accession>A0A9R0IDL5</accession>
<dbReference type="Proteomes" id="UP000813463">
    <property type="component" value="Chromosome 5"/>
</dbReference>
<reference evidence="3" key="2">
    <citation type="submission" date="2025-08" db="UniProtKB">
        <authorList>
            <consortium name="RefSeq"/>
        </authorList>
    </citation>
    <scope>IDENTIFICATION</scope>
    <source>
        <tissue evidence="3">Leaf</tissue>
    </source>
</reference>
<dbReference type="Pfam" id="PF01190">
    <property type="entry name" value="Pollen_Ole_e_1"/>
    <property type="match status" value="1"/>
</dbReference>
<keyword evidence="1" id="KW-0732">Signal</keyword>
<dbReference type="RefSeq" id="XP_021847371.1">
    <property type="nucleotide sequence ID" value="XM_021991679.2"/>
</dbReference>
<feature type="signal peptide" evidence="1">
    <location>
        <begin position="1"/>
        <end position="31"/>
    </location>
</feature>
<dbReference type="GeneID" id="110787109"/>
<evidence type="ECO:0000256" key="1">
    <source>
        <dbReference type="SAM" id="SignalP"/>
    </source>
</evidence>
<dbReference type="PANTHER" id="PTHR47273">
    <property type="entry name" value="EXPRESSED PROTEIN"/>
    <property type="match status" value="1"/>
</dbReference>
<evidence type="ECO:0000313" key="2">
    <source>
        <dbReference type="Proteomes" id="UP000813463"/>
    </source>
</evidence>